<protein>
    <submittedName>
        <fullName evidence="2">Uncharacterized protein</fullName>
    </submittedName>
</protein>
<dbReference type="EMBL" id="DXIE01000058">
    <property type="protein sequence ID" value="HIV63137.1"/>
    <property type="molecule type" value="Genomic_DNA"/>
</dbReference>
<dbReference type="Proteomes" id="UP000886808">
    <property type="component" value="Unassembled WGS sequence"/>
</dbReference>
<accession>A0A9D1PJH8</accession>
<evidence type="ECO:0000313" key="3">
    <source>
        <dbReference type="Proteomes" id="UP000886808"/>
    </source>
</evidence>
<feature type="transmembrane region" description="Helical" evidence="1">
    <location>
        <begin position="120"/>
        <end position="139"/>
    </location>
</feature>
<organism evidence="2 3">
    <name type="scientific">Candidatus Butyricicoccus avistercoris</name>
    <dbReference type="NCBI Taxonomy" id="2838518"/>
    <lineage>
        <taxon>Bacteria</taxon>
        <taxon>Bacillati</taxon>
        <taxon>Bacillota</taxon>
        <taxon>Clostridia</taxon>
        <taxon>Eubacteriales</taxon>
        <taxon>Butyricicoccaceae</taxon>
        <taxon>Butyricicoccus</taxon>
    </lineage>
</organism>
<sequence>MKYKSLNICKNLRIVDISLLIFLFILLCQSAYSIIFHSDSNPFDVIVRTTAASIFGYFLSTRFSENVETNNVSENIMQRIEKSDDTTKIQNKIGFSESKTELISGQIKDLSPKQTNDNSLQIIIVSFIGLFSLILLIILRNIDPWNNGSMPLTDSALSTVSQLRDFISSSIGFLIGYPVKQSK</sequence>
<comment type="caution">
    <text evidence="2">The sequence shown here is derived from an EMBL/GenBank/DDBJ whole genome shotgun (WGS) entry which is preliminary data.</text>
</comment>
<gene>
    <name evidence="2" type="ORF">H9746_09930</name>
</gene>
<name>A0A9D1PJH8_9FIRM</name>
<keyword evidence="1" id="KW-1133">Transmembrane helix</keyword>
<keyword evidence="1" id="KW-0472">Membrane</keyword>
<keyword evidence="1" id="KW-0812">Transmembrane</keyword>
<feature type="transmembrane region" description="Helical" evidence="1">
    <location>
        <begin position="12"/>
        <end position="35"/>
    </location>
</feature>
<proteinExistence type="predicted"/>
<evidence type="ECO:0000256" key="1">
    <source>
        <dbReference type="SAM" id="Phobius"/>
    </source>
</evidence>
<dbReference type="AlphaFoldDB" id="A0A9D1PJH8"/>
<reference evidence="2" key="1">
    <citation type="journal article" date="2021" name="PeerJ">
        <title>Extensive microbial diversity within the chicken gut microbiome revealed by metagenomics and culture.</title>
        <authorList>
            <person name="Gilroy R."/>
            <person name="Ravi A."/>
            <person name="Getino M."/>
            <person name="Pursley I."/>
            <person name="Horton D.L."/>
            <person name="Alikhan N.F."/>
            <person name="Baker D."/>
            <person name="Gharbi K."/>
            <person name="Hall N."/>
            <person name="Watson M."/>
            <person name="Adriaenssens E.M."/>
            <person name="Foster-Nyarko E."/>
            <person name="Jarju S."/>
            <person name="Secka A."/>
            <person name="Antonio M."/>
            <person name="Oren A."/>
            <person name="Chaudhuri R.R."/>
            <person name="La Ragione R."/>
            <person name="Hildebrand F."/>
            <person name="Pallen M.J."/>
        </authorList>
    </citation>
    <scope>NUCLEOTIDE SEQUENCE</scope>
    <source>
        <strain evidence="2">CHK193-4272</strain>
    </source>
</reference>
<reference evidence="2" key="2">
    <citation type="submission" date="2021-04" db="EMBL/GenBank/DDBJ databases">
        <authorList>
            <person name="Gilroy R."/>
        </authorList>
    </citation>
    <scope>NUCLEOTIDE SEQUENCE</scope>
    <source>
        <strain evidence="2">CHK193-4272</strain>
    </source>
</reference>
<evidence type="ECO:0000313" key="2">
    <source>
        <dbReference type="EMBL" id="HIV63137.1"/>
    </source>
</evidence>